<dbReference type="SUPFAM" id="SSF53850">
    <property type="entry name" value="Periplasmic binding protein-like II"/>
    <property type="match status" value="1"/>
</dbReference>
<dbReference type="Pfam" id="PF00126">
    <property type="entry name" value="HTH_1"/>
    <property type="match status" value="1"/>
</dbReference>
<sequence length="314" mass="33918">MPPIKRRYLPSLGSFATFEVAAKHLSFTLAAKELNVTQGAVSQQIRLLERALEVPLFVRKHNALELTPEGAGLFSAVTAGLDTISAAVSLLAGEEGPQVVTVSATDGMSLFWLQPLIDSFRAANPEVGFVVLASDADDTLRNYADVDIAFLCGNDRCEVGEELHFLFPEIAQPVCTPEFLARHGPFDDPGSLNRVNLLHLHDRHWSADAIGWQPLGWAEWFRAQGAEWAKAPSSLSTNKVSLLMAATLAGEGVMLGWHHMVQAPVAQGRLVFAHPAPITAGRGNFLNCKQKSMKRPGVAGFVAHVLATLRAEAV</sequence>
<comment type="similarity">
    <text evidence="1">Belongs to the LysR transcriptional regulatory family.</text>
</comment>
<dbReference type="InterPro" id="IPR058163">
    <property type="entry name" value="LysR-type_TF_proteobact-type"/>
</dbReference>
<dbReference type="InterPro" id="IPR036390">
    <property type="entry name" value="WH_DNA-bd_sf"/>
</dbReference>
<evidence type="ECO:0000313" key="7">
    <source>
        <dbReference type="Proteomes" id="UP000183635"/>
    </source>
</evidence>
<keyword evidence="7" id="KW-1185">Reference proteome</keyword>
<evidence type="ECO:0000256" key="2">
    <source>
        <dbReference type="ARBA" id="ARBA00023015"/>
    </source>
</evidence>
<dbReference type="AlphaFoldDB" id="A0A1I3FMV7"/>
<dbReference type="InterPro" id="IPR005119">
    <property type="entry name" value="LysR_subst-bd"/>
</dbReference>
<evidence type="ECO:0000256" key="3">
    <source>
        <dbReference type="ARBA" id="ARBA00023125"/>
    </source>
</evidence>
<evidence type="ECO:0000256" key="1">
    <source>
        <dbReference type="ARBA" id="ARBA00009437"/>
    </source>
</evidence>
<gene>
    <name evidence="6" type="ORF">SAMN04488021_1882</name>
</gene>
<dbReference type="GO" id="GO:0043565">
    <property type="term" value="F:sequence-specific DNA binding"/>
    <property type="evidence" value="ECO:0007669"/>
    <property type="project" value="TreeGrafter"/>
</dbReference>
<dbReference type="Gene3D" id="1.10.10.10">
    <property type="entry name" value="Winged helix-like DNA-binding domain superfamily/Winged helix DNA-binding domain"/>
    <property type="match status" value="1"/>
</dbReference>
<dbReference type="RefSeq" id="WP_074971312.1">
    <property type="nucleotide sequence ID" value="NZ_CBCRYP010000114.1"/>
</dbReference>
<dbReference type="PROSITE" id="PS50931">
    <property type="entry name" value="HTH_LYSR"/>
    <property type="match status" value="1"/>
</dbReference>
<dbReference type="Proteomes" id="UP000183635">
    <property type="component" value="Unassembled WGS sequence"/>
</dbReference>
<dbReference type="PRINTS" id="PR00039">
    <property type="entry name" value="HTHLYSR"/>
</dbReference>
<reference evidence="6 7" key="1">
    <citation type="submission" date="2016-10" db="EMBL/GenBank/DDBJ databases">
        <authorList>
            <person name="de Groot N.N."/>
        </authorList>
    </citation>
    <scope>NUCLEOTIDE SEQUENCE [LARGE SCALE GENOMIC DNA]</scope>
    <source>
        <strain evidence="6 7">DSM 8537</strain>
    </source>
</reference>
<dbReference type="OrthoDB" id="9804958at2"/>
<dbReference type="PANTHER" id="PTHR30537:SF26">
    <property type="entry name" value="GLYCINE CLEAVAGE SYSTEM TRANSCRIPTIONAL ACTIVATOR"/>
    <property type="match status" value="1"/>
</dbReference>
<organism evidence="6 7">
    <name type="scientific">Paracoccus aminovorans</name>
    <dbReference type="NCBI Taxonomy" id="34004"/>
    <lineage>
        <taxon>Bacteria</taxon>
        <taxon>Pseudomonadati</taxon>
        <taxon>Pseudomonadota</taxon>
        <taxon>Alphaproteobacteria</taxon>
        <taxon>Rhodobacterales</taxon>
        <taxon>Paracoccaceae</taxon>
        <taxon>Paracoccus</taxon>
    </lineage>
</organism>
<keyword evidence="3 6" id="KW-0238">DNA-binding</keyword>
<dbReference type="PANTHER" id="PTHR30537">
    <property type="entry name" value="HTH-TYPE TRANSCRIPTIONAL REGULATOR"/>
    <property type="match status" value="1"/>
</dbReference>
<keyword evidence="2" id="KW-0805">Transcription regulation</keyword>
<keyword evidence="4" id="KW-0804">Transcription</keyword>
<dbReference type="STRING" id="34004.SAMN04488021_1882"/>
<dbReference type="EMBL" id="FOPU01000088">
    <property type="protein sequence ID" value="SFI12549.1"/>
    <property type="molecule type" value="Genomic_DNA"/>
</dbReference>
<dbReference type="InterPro" id="IPR036388">
    <property type="entry name" value="WH-like_DNA-bd_sf"/>
</dbReference>
<dbReference type="Gene3D" id="3.40.190.10">
    <property type="entry name" value="Periplasmic binding protein-like II"/>
    <property type="match status" value="2"/>
</dbReference>
<dbReference type="SUPFAM" id="SSF46785">
    <property type="entry name" value="Winged helix' DNA-binding domain"/>
    <property type="match status" value="1"/>
</dbReference>
<evidence type="ECO:0000259" key="5">
    <source>
        <dbReference type="PROSITE" id="PS50931"/>
    </source>
</evidence>
<evidence type="ECO:0000256" key="4">
    <source>
        <dbReference type="ARBA" id="ARBA00023163"/>
    </source>
</evidence>
<feature type="domain" description="HTH lysR-type" evidence="5">
    <location>
        <begin position="10"/>
        <end position="67"/>
    </location>
</feature>
<name>A0A1I3FMV7_9RHOB</name>
<dbReference type="InterPro" id="IPR000847">
    <property type="entry name" value="LysR_HTH_N"/>
</dbReference>
<dbReference type="Pfam" id="PF03466">
    <property type="entry name" value="LysR_substrate"/>
    <property type="match status" value="1"/>
</dbReference>
<protein>
    <submittedName>
        <fullName evidence="6">DNA-binding transcriptional regulator, LysR family</fullName>
    </submittedName>
</protein>
<dbReference type="GO" id="GO:0003700">
    <property type="term" value="F:DNA-binding transcription factor activity"/>
    <property type="evidence" value="ECO:0007669"/>
    <property type="project" value="InterPro"/>
</dbReference>
<proteinExistence type="inferred from homology"/>
<evidence type="ECO:0000313" key="6">
    <source>
        <dbReference type="EMBL" id="SFI12549.1"/>
    </source>
</evidence>
<dbReference type="GO" id="GO:0006351">
    <property type="term" value="P:DNA-templated transcription"/>
    <property type="evidence" value="ECO:0007669"/>
    <property type="project" value="TreeGrafter"/>
</dbReference>
<accession>A0A1I3FMV7</accession>